<proteinExistence type="predicted"/>
<sequence>MTQQQIEAEQSYLALYAQFLDEPDAGKRQELKLQMQEIEQVQGWIF</sequence>
<keyword evidence="2" id="KW-1185">Reference proteome</keyword>
<organism evidence="1 2">
    <name type="scientific">Paenibacillus thailandensis</name>
    <dbReference type="NCBI Taxonomy" id="393250"/>
    <lineage>
        <taxon>Bacteria</taxon>
        <taxon>Bacillati</taxon>
        <taxon>Bacillota</taxon>
        <taxon>Bacilli</taxon>
        <taxon>Bacillales</taxon>
        <taxon>Paenibacillaceae</taxon>
        <taxon>Paenibacillus</taxon>
    </lineage>
</organism>
<dbReference type="Proteomes" id="UP001597493">
    <property type="component" value="Unassembled WGS sequence"/>
</dbReference>
<evidence type="ECO:0000313" key="1">
    <source>
        <dbReference type="EMBL" id="MFD2662851.1"/>
    </source>
</evidence>
<gene>
    <name evidence="1" type="ORF">ACFSW5_21585</name>
</gene>
<comment type="caution">
    <text evidence="1">The sequence shown here is derived from an EMBL/GenBank/DDBJ whole genome shotgun (WGS) entry which is preliminary data.</text>
</comment>
<reference evidence="2" key="1">
    <citation type="journal article" date="2019" name="Int. J. Syst. Evol. Microbiol.">
        <title>The Global Catalogue of Microorganisms (GCM) 10K type strain sequencing project: providing services to taxonomists for standard genome sequencing and annotation.</title>
        <authorList>
            <consortium name="The Broad Institute Genomics Platform"/>
            <consortium name="The Broad Institute Genome Sequencing Center for Infectious Disease"/>
            <person name="Wu L."/>
            <person name="Ma J."/>
        </authorList>
    </citation>
    <scope>NUCLEOTIDE SEQUENCE [LARGE SCALE GENOMIC DNA]</scope>
    <source>
        <strain evidence="2">TISTR 1827</strain>
    </source>
</reference>
<dbReference type="EMBL" id="JBHUMY010000032">
    <property type="protein sequence ID" value="MFD2662851.1"/>
    <property type="molecule type" value="Genomic_DNA"/>
</dbReference>
<evidence type="ECO:0000313" key="2">
    <source>
        <dbReference type="Proteomes" id="UP001597493"/>
    </source>
</evidence>
<dbReference type="RefSeq" id="WP_379277764.1">
    <property type="nucleotide sequence ID" value="NZ_JBHUGT010000013.1"/>
</dbReference>
<protein>
    <submittedName>
        <fullName evidence="1">Uncharacterized protein</fullName>
    </submittedName>
</protein>
<name>A0ABW5R328_9BACL</name>
<accession>A0ABW5R328</accession>